<comment type="caution">
    <text evidence="1">The sequence shown here is derived from an EMBL/GenBank/DDBJ whole genome shotgun (WGS) entry which is preliminary data.</text>
</comment>
<proteinExistence type="predicted"/>
<keyword evidence="2" id="KW-1185">Reference proteome</keyword>
<evidence type="ECO:0000313" key="1">
    <source>
        <dbReference type="EMBL" id="OQR95104.1"/>
    </source>
</evidence>
<gene>
    <name evidence="1" type="ORF">ACHHYP_00380</name>
</gene>
<name>A0A1V9ZAS9_ACHHY</name>
<dbReference type="Proteomes" id="UP000243579">
    <property type="component" value="Unassembled WGS sequence"/>
</dbReference>
<organism evidence="1 2">
    <name type="scientific">Achlya hypogyna</name>
    <name type="common">Oomycete</name>
    <name type="synonym">Protoachlya hypogyna</name>
    <dbReference type="NCBI Taxonomy" id="1202772"/>
    <lineage>
        <taxon>Eukaryota</taxon>
        <taxon>Sar</taxon>
        <taxon>Stramenopiles</taxon>
        <taxon>Oomycota</taxon>
        <taxon>Saprolegniomycetes</taxon>
        <taxon>Saprolegniales</taxon>
        <taxon>Achlyaceae</taxon>
        <taxon>Achlya</taxon>
    </lineage>
</organism>
<evidence type="ECO:0000313" key="2">
    <source>
        <dbReference type="Proteomes" id="UP000243579"/>
    </source>
</evidence>
<reference evidence="1 2" key="1">
    <citation type="journal article" date="2014" name="Genome Biol. Evol.">
        <title>The secreted proteins of Achlya hypogyna and Thraustotheca clavata identify the ancestral oomycete secretome and reveal gene acquisitions by horizontal gene transfer.</title>
        <authorList>
            <person name="Misner I."/>
            <person name="Blouin N."/>
            <person name="Leonard G."/>
            <person name="Richards T.A."/>
            <person name="Lane C.E."/>
        </authorList>
    </citation>
    <scope>NUCLEOTIDE SEQUENCE [LARGE SCALE GENOMIC DNA]</scope>
    <source>
        <strain evidence="1 2">ATCC 48635</strain>
    </source>
</reference>
<protein>
    <submittedName>
        <fullName evidence="1">Uncharacterized protein</fullName>
    </submittedName>
</protein>
<dbReference type="AlphaFoldDB" id="A0A1V9ZAS9"/>
<dbReference type="OrthoDB" id="79137at2759"/>
<accession>A0A1V9ZAS9</accession>
<sequence>MRVFRATDDEDGDEVCEIALGRQLYLVKVAAPGAGGQRRLFLDSDFLGLVKKTSLTENELQTLLEQHILSRLETQSGWRAALLDVKRDATDARVALTRSIMAPSEVEISYRLSDYQVCLRCSLDLQLTQRIELHADNYCFYLSHDGLSLGAAMARIKKALQQQHAERRQFIEHLRQQEVVVLQEDTSDHRTFVVLVQHDVKSHAWLDIVQVVLPRQWGLPDDCARMWHVELCLIHAAGRTAVHLSEEAVKRLTACLATAPSKPAAFASWLRDVLRRRFPEAIESC</sequence>
<dbReference type="EMBL" id="JNBR01000335">
    <property type="protein sequence ID" value="OQR95104.1"/>
    <property type="molecule type" value="Genomic_DNA"/>
</dbReference>